<dbReference type="EMBL" id="LR130779">
    <property type="protein sequence ID" value="VDN64484.1"/>
    <property type="molecule type" value="Genomic_DNA"/>
</dbReference>
<organism evidence="1">
    <name type="scientific">Ectopseudomonas oleovorans</name>
    <name type="common">Pseudomonas oleovorans</name>
    <dbReference type="NCBI Taxonomy" id="301"/>
    <lineage>
        <taxon>Bacteria</taxon>
        <taxon>Pseudomonadati</taxon>
        <taxon>Pseudomonadota</taxon>
        <taxon>Gammaproteobacteria</taxon>
        <taxon>Pseudomonadales</taxon>
        <taxon>Pseudomonadaceae</taxon>
        <taxon>Ectopseudomonas</taxon>
    </lineage>
</organism>
<gene>
    <name evidence="1" type="ORF">POT9AD_3509</name>
</gene>
<dbReference type="AlphaFoldDB" id="A0A653B762"/>
<dbReference type="Gene3D" id="2.40.50.320">
    <property type="entry name" value="Copper binding periplasmic protein CusF"/>
    <property type="match status" value="1"/>
</dbReference>
<proteinExistence type="predicted"/>
<name>A0A653B762_ECTOL</name>
<evidence type="ECO:0000313" key="1">
    <source>
        <dbReference type="EMBL" id="VDN64484.1"/>
    </source>
</evidence>
<dbReference type="InterPro" id="IPR029497">
    <property type="entry name" value="Fimbrial_PilY2"/>
</dbReference>
<sequence>MKKFLFIFVSVCGLWMAHASAQAQTFEAAGVVQDINLAQSKIRVDDSIYLLPNSVTESLLVNAGPVIYQLQMGTVIAFSGTESGSIAKIESVAILLQPSPEEVQELLRERTNEQN</sequence>
<accession>A0A653B762</accession>
<dbReference type="InterPro" id="IPR042230">
    <property type="entry name" value="CusF_sf"/>
</dbReference>
<dbReference type="Pfam" id="PF14481">
    <property type="entry name" value="Fimbrial_PilY2"/>
    <property type="match status" value="1"/>
</dbReference>
<protein>
    <submittedName>
        <fullName evidence="1">Type IV pilus assembly protein PilY2</fullName>
    </submittedName>
</protein>
<reference evidence="1" key="1">
    <citation type="submission" date="2018-11" db="EMBL/GenBank/DDBJ databases">
        <authorList>
            <consortium name="Genoscope - CEA"/>
            <person name="William W."/>
        </authorList>
    </citation>
    <scope>NUCLEOTIDE SEQUENCE [LARGE SCALE GENOMIC DNA]</scope>
    <source>
        <strain evidence="1">T9AD</strain>
    </source>
</reference>